<proteinExistence type="predicted"/>
<feature type="chain" id="PRO_5002431210" evidence="1">
    <location>
        <begin position="19"/>
        <end position="38"/>
    </location>
</feature>
<reference evidence="2" key="2">
    <citation type="journal article" date="2015" name="Fish Shellfish Immunol.">
        <title>Early steps in the European eel (Anguilla anguilla)-Vibrio vulnificus interaction in the gills: Role of the RtxA13 toxin.</title>
        <authorList>
            <person name="Callol A."/>
            <person name="Pajuelo D."/>
            <person name="Ebbesson L."/>
            <person name="Teles M."/>
            <person name="MacKenzie S."/>
            <person name="Amaro C."/>
        </authorList>
    </citation>
    <scope>NUCLEOTIDE SEQUENCE</scope>
</reference>
<feature type="signal peptide" evidence="1">
    <location>
        <begin position="1"/>
        <end position="18"/>
    </location>
</feature>
<protein>
    <submittedName>
        <fullName evidence="2">Uncharacterized protein</fullName>
    </submittedName>
</protein>
<dbReference type="AlphaFoldDB" id="A0A0E9QLS8"/>
<organism evidence="2">
    <name type="scientific">Anguilla anguilla</name>
    <name type="common">European freshwater eel</name>
    <name type="synonym">Muraena anguilla</name>
    <dbReference type="NCBI Taxonomy" id="7936"/>
    <lineage>
        <taxon>Eukaryota</taxon>
        <taxon>Metazoa</taxon>
        <taxon>Chordata</taxon>
        <taxon>Craniata</taxon>
        <taxon>Vertebrata</taxon>
        <taxon>Euteleostomi</taxon>
        <taxon>Actinopterygii</taxon>
        <taxon>Neopterygii</taxon>
        <taxon>Teleostei</taxon>
        <taxon>Anguilliformes</taxon>
        <taxon>Anguillidae</taxon>
        <taxon>Anguilla</taxon>
    </lineage>
</organism>
<keyword evidence="1" id="KW-0732">Signal</keyword>
<evidence type="ECO:0000256" key="1">
    <source>
        <dbReference type="SAM" id="SignalP"/>
    </source>
</evidence>
<reference evidence="2" key="1">
    <citation type="submission" date="2014-11" db="EMBL/GenBank/DDBJ databases">
        <authorList>
            <person name="Amaro Gonzalez C."/>
        </authorList>
    </citation>
    <scope>NUCLEOTIDE SEQUENCE</scope>
</reference>
<name>A0A0E9QLS8_ANGAN</name>
<accession>A0A0E9QLS8</accession>
<evidence type="ECO:0000313" key="2">
    <source>
        <dbReference type="EMBL" id="JAH17769.1"/>
    </source>
</evidence>
<dbReference type="EMBL" id="GBXM01090808">
    <property type="protein sequence ID" value="JAH17769.1"/>
    <property type="molecule type" value="Transcribed_RNA"/>
</dbReference>
<sequence length="38" mass="4044">MCIIAAKSILFALFWSEASMVRRLSSQCEAGTFGGGTC</sequence>